<sequence length="162" mass="17303">MLCIYNVHDTYKYAGRAGSREPGRQPRAAQAAPASKLRSQDAPAAAEPAAPARPGTPGNCISFRPPNPLADDVSSNNEQVAATNSSSKHPASTAFCLVRCNALHPDKQSMIHCSKRHSTMQKVDSRQQTGTSITFTSSCSPSTITGDISVLIAVFLSFRKQM</sequence>
<reference evidence="2" key="1">
    <citation type="submission" date="2021-01" db="EMBL/GenBank/DDBJ databases">
        <authorList>
            <person name="Corre E."/>
            <person name="Pelletier E."/>
            <person name="Niang G."/>
            <person name="Scheremetjew M."/>
            <person name="Finn R."/>
            <person name="Kale V."/>
            <person name="Holt S."/>
            <person name="Cochrane G."/>
            <person name="Meng A."/>
            <person name="Brown T."/>
            <person name="Cohen L."/>
        </authorList>
    </citation>
    <scope>NUCLEOTIDE SEQUENCE</scope>
    <source>
        <strain evidence="2">CCAP979/52</strain>
    </source>
</reference>
<gene>
    <name evidence="2" type="ORF">CCUR1050_LOCUS19140</name>
</gene>
<name>A0A7S0MJZ6_9CRYP</name>
<feature type="region of interest" description="Disordered" evidence="1">
    <location>
        <begin position="15"/>
        <end position="86"/>
    </location>
</feature>
<feature type="compositionally biased region" description="Low complexity" evidence="1">
    <location>
        <begin position="42"/>
        <end position="53"/>
    </location>
</feature>
<feature type="compositionally biased region" description="Polar residues" evidence="1">
    <location>
        <begin position="73"/>
        <end position="86"/>
    </location>
</feature>
<accession>A0A7S0MJZ6</accession>
<organism evidence="2">
    <name type="scientific">Cryptomonas curvata</name>
    <dbReference type="NCBI Taxonomy" id="233186"/>
    <lineage>
        <taxon>Eukaryota</taxon>
        <taxon>Cryptophyceae</taxon>
        <taxon>Cryptomonadales</taxon>
        <taxon>Cryptomonadaceae</taxon>
        <taxon>Cryptomonas</taxon>
    </lineage>
</organism>
<protein>
    <submittedName>
        <fullName evidence="2">Uncharacterized protein</fullName>
    </submittedName>
</protein>
<evidence type="ECO:0000256" key="1">
    <source>
        <dbReference type="SAM" id="MobiDB-lite"/>
    </source>
</evidence>
<dbReference type="EMBL" id="HBEZ01034701">
    <property type="protein sequence ID" value="CAD8641456.1"/>
    <property type="molecule type" value="Transcribed_RNA"/>
</dbReference>
<proteinExistence type="predicted"/>
<dbReference type="AlphaFoldDB" id="A0A7S0MJZ6"/>
<feature type="compositionally biased region" description="Low complexity" evidence="1">
    <location>
        <begin position="25"/>
        <end position="34"/>
    </location>
</feature>
<evidence type="ECO:0000313" key="2">
    <source>
        <dbReference type="EMBL" id="CAD8641456.1"/>
    </source>
</evidence>